<keyword evidence="1" id="KW-0812">Transmembrane</keyword>
<dbReference type="EMBL" id="CP053587">
    <property type="protein sequence ID" value="WNZ27201.1"/>
    <property type="molecule type" value="Genomic_DNA"/>
</dbReference>
<evidence type="ECO:0000313" key="2">
    <source>
        <dbReference type="EMBL" id="WNZ27201.1"/>
    </source>
</evidence>
<gene>
    <name evidence="2" type="ORF">HJG54_30305</name>
</gene>
<keyword evidence="1" id="KW-1133">Transmembrane helix</keyword>
<feature type="transmembrane region" description="Helical" evidence="1">
    <location>
        <begin position="51"/>
        <end position="71"/>
    </location>
</feature>
<feature type="transmembrane region" description="Helical" evidence="1">
    <location>
        <begin position="117"/>
        <end position="138"/>
    </location>
</feature>
<sequence>MVRKFLLVCGILSSLLYVTTVILAPMRWEGYSSTSQTVSELIAIDAPTRPLVVLLFILYSFLVYAFGVGVWQSSGRKHALRFAAVGLVGKEILGLIVTLFFPMHLRGIEGTLTDTMHATLTGVGLLFMLLALGCAATAFGKWFRLYSIATILIFVVFGVLAGLDGSRLEANLPTPWMGVWERINIFAYMLWVVVLAILLLRVQVTPFQNALGGKRGSGRVGSEISTLRKNVQSIVREAL</sequence>
<feature type="transmembrane region" description="Helical" evidence="1">
    <location>
        <begin position="183"/>
        <end position="200"/>
    </location>
</feature>
<proteinExistence type="predicted"/>
<feature type="transmembrane region" description="Helical" evidence="1">
    <location>
        <begin position="145"/>
        <end position="163"/>
    </location>
</feature>
<dbReference type="AlphaFoldDB" id="A0AA96WQ77"/>
<dbReference type="InterPro" id="IPR009339">
    <property type="entry name" value="DUF998"/>
</dbReference>
<name>A0AA96WQ77_9CYAN</name>
<keyword evidence="1" id="KW-0472">Membrane</keyword>
<accession>A0AA96WQ77</accession>
<dbReference type="RefSeq" id="WP_316436835.1">
    <property type="nucleotide sequence ID" value="NZ_CP053587.1"/>
</dbReference>
<protein>
    <submittedName>
        <fullName evidence="2">DUF998 domain-containing protein</fullName>
    </submittedName>
</protein>
<organism evidence="2">
    <name type="scientific">Leptolyngbya sp. NK1-12</name>
    <dbReference type="NCBI Taxonomy" id="2547451"/>
    <lineage>
        <taxon>Bacteria</taxon>
        <taxon>Bacillati</taxon>
        <taxon>Cyanobacteriota</taxon>
        <taxon>Cyanophyceae</taxon>
        <taxon>Leptolyngbyales</taxon>
        <taxon>Leptolyngbyaceae</taxon>
        <taxon>Leptolyngbya group</taxon>
        <taxon>Leptolyngbya</taxon>
    </lineage>
</organism>
<dbReference type="Pfam" id="PF06197">
    <property type="entry name" value="DUF998"/>
    <property type="match status" value="1"/>
</dbReference>
<reference evidence="2" key="1">
    <citation type="submission" date="2020-05" db="EMBL/GenBank/DDBJ databases">
        <authorList>
            <person name="Zhu T."/>
            <person name="Keshari N."/>
            <person name="Lu X."/>
        </authorList>
    </citation>
    <scope>NUCLEOTIDE SEQUENCE</scope>
    <source>
        <strain evidence="2">NK1-12</strain>
    </source>
</reference>
<feature type="transmembrane region" description="Helical" evidence="1">
    <location>
        <begin position="83"/>
        <end position="105"/>
    </location>
</feature>
<evidence type="ECO:0000256" key="1">
    <source>
        <dbReference type="SAM" id="Phobius"/>
    </source>
</evidence>